<dbReference type="OrthoDB" id="9792276at2"/>
<dbReference type="GO" id="GO:0000287">
    <property type="term" value="F:magnesium ion binding"/>
    <property type="evidence" value="ECO:0007669"/>
    <property type="project" value="UniProtKB-UniRule"/>
</dbReference>
<feature type="binding site" evidence="9">
    <location>
        <position position="46"/>
    </location>
    <ligand>
        <name>[4Fe-4S] cluster</name>
        <dbReference type="ChEBI" id="CHEBI:49883"/>
        <note>4Fe-4S-S-AdoMet</note>
    </ligand>
</feature>
<feature type="binding site" evidence="9">
    <location>
        <begin position="12"/>
        <end position="14"/>
    </location>
    <ligand>
        <name>substrate</name>
    </ligand>
</feature>
<evidence type="ECO:0000256" key="1">
    <source>
        <dbReference type="ARBA" id="ARBA00022485"/>
    </source>
</evidence>
<comment type="cofactor">
    <cofactor evidence="9">
        <name>S-adenosyl-L-methionine</name>
        <dbReference type="ChEBI" id="CHEBI:59789"/>
    </cofactor>
    <text evidence="9">Binds 1 S-adenosyl-L-methionine per subunit.</text>
</comment>
<dbReference type="GO" id="GO:1904047">
    <property type="term" value="F:S-adenosyl-L-methionine binding"/>
    <property type="evidence" value="ECO:0007669"/>
    <property type="project" value="UniProtKB-UniRule"/>
</dbReference>
<name>A0A8B6X5N4_9BURK</name>
<dbReference type="AlphaFoldDB" id="A0A8B6X5N4"/>
<accession>A0A8B6X5N4</accession>
<keyword evidence="3 9" id="KW-0479">Metal-binding</keyword>
<dbReference type="PROSITE" id="PS51918">
    <property type="entry name" value="RADICAL_SAM"/>
    <property type="match status" value="1"/>
</dbReference>
<dbReference type="SFLD" id="SFLDS00029">
    <property type="entry name" value="Radical_SAM"/>
    <property type="match status" value="1"/>
</dbReference>
<feature type="binding site" evidence="9">
    <location>
        <begin position="136"/>
        <end position="138"/>
    </location>
    <ligand>
        <name>S-adenosyl-L-methionine</name>
        <dbReference type="ChEBI" id="CHEBI:59789"/>
    </ligand>
</feature>
<feature type="domain" description="Radical SAM core" evidence="10">
    <location>
        <begin position="18"/>
        <end position="213"/>
    </location>
</feature>
<evidence type="ECO:0000256" key="4">
    <source>
        <dbReference type="ARBA" id="ARBA00022785"/>
    </source>
</evidence>
<feature type="binding site" evidence="9">
    <location>
        <begin position="48"/>
        <end position="50"/>
    </location>
    <ligand>
        <name>S-adenosyl-L-methionine</name>
        <dbReference type="ChEBI" id="CHEBI:59789"/>
    </ligand>
</feature>
<feature type="binding site" evidence="9">
    <location>
        <position position="51"/>
    </location>
    <ligand>
        <name>Mg(2+)</name>
        <dbReference type="ChEBI" id="CHEBI:18420"/>
    </ligand>
</feature>
<feature type="binding site" evidence="9">
    <location>
        <begin position="176"/>
        <end position="179"/>
    </location>
    <ligand>
        <name>S-adenosyl-L-methionine</name>
        <dbReference type="ChEBI" id="CHEBI:59789"/>
    </ligand>
</feature>
<dbReference type="NCBIfam" id="TIGR04508">
    <property type="entry name" value="queE_Cx14CxxC"/>
    <property type="match status" value="1"/>
</dbReference>
<evidence type="ECO:0000259" key="10">
    <source>
        <dbReference type="PROSITE" id="PS51918"/>
    </source>
</evidence>
<sequence>MAYSIKEIFYTLQGEGANAGRAAVFCRFAGCNLWTGREADRSGAVCKFCDTDFVGTDGTLGGKFADAAALSDMIAAQWPTLPTVTIRPFVVLTGGEPLLQVDAALVDALHARGFEIAVESNGTVAPPPGIDWLCVSPKAGAPLVATRGQELKVVVPQAGQDLDALAALDFEHRFLQPMDGPLARDNARLAVELCMRDPRWRLSAQTHKYLGIR</sequence>
<evidence type="ECO:0000313" key="12">
    <source>
        <dbReference type="RefSeq" id="WP_028312221.1"/>
    </source>
</evidence>
<keyword evidence="11" id="KW-1185">Reference proteome</keyword>
<dbReference type="GO" id="GO:0008616">
    <property type="term" value="P:tRNA queuosine(34) biosynthetic process"/>
    <property type="evidence" value="ECO:0007669"/>
    <property type="project" value="UniProtKB-UniRule"/>
</dbReference>
<evidence type="ECO:0000256" key="9">
    <source>
        <dbReference type="HAMAP-Rule" id="MF_00917"/>
    </source>
</evidence>
<keyword evidence="4 9" id="KW-0671">Queuosine biosynthesis</keyword>
<organism evidence="11 12">
    <name type="scientific">Derxia gummosa DSM 723</name>
    <dbReference type="NCBI Taxonomy" id="1121388"/>
    <lineage>
        <taxon>Bacteria</taxon>
        <taxon>Pseudomonadati</taxon>
        <taxon>Pseudomonadota</taxon>
        <taxon>Betaproteobacteria</taxon>
        <taxon>Burkholderiales</taxon>
        <taxon>Alcaligenaceae</taxon>
        <taxon>Derxia</taxon>
    </lineage>
</organism>
<comment type="subunit">
    <text evidence="9">Homodimer.</text>
</comment>
<dbReference type="Gene3D" id="3.20.20.70">
    <property type="entry name" value="Aldolase class I"/>
    <property type="match status" value="1"/>
</dbReference>
<feature type="binding site" evidence="9">
    <location>
        <position position="31"/>
    </location>
    <ligand>
        <name>[4Fe-4S] cluster</name>
        <dbReference type="ChEBI" id="CHEBI:49883"/>
        <note>4Fe-4S-S-AdoMet</note>
    </ligand>
</feature>
<evidence type="ECO:0000256" key="8">
    <source>
        <dbReference type="ARBA" id="ARBA00023239"/>
    </source>
</evidence>
<dbReference type="RefSeq" id="WP_028312221.1">
    <property type="nucleotide sequence ID" value="NZ_AXWS01000015.1"/>
</dbReference>
<dbReference type="PANTHER" id="PTHR42836">
    <property type="entry name" value="7-CARBOXY-7-DEAZAGUANINE SYNTHASE"/>
    <property type="match status" value="1"/>
</dbReference>
<dbReference type="GO" id="GO:0051539">
    <property type="term" value="F:4 iron, 4 sulfur cluster binding"/>
    <property type="evidence" value="ECO:0007669"/>
    <property type="project" value="UniProtKB-UniRule"/>
</dbReference>
<keyword evidence="2 9" id="KW-0949">S-adenosyl-L-methionine</keyword>
<dbReference type="HAMAP" id="MF_00917">
    <property type="entry name" value="QueE"/>
    <property type="match status" value="1"/>
</dbReference>
<comment type="similarity">
    <text evidence="9">Belongs to the radical SAM superfamily. 7-carboxy-7-deazaguanine synthase family.</text>
</comment>
<comment type="cofactor">
    <cofactor evidence="9">
        <name>Mg(2+)</name>
        <dbReference type="ChEBI" id="CHEBI:18420"/>
    </cofactor>
</comment>
<dbReference type="GO" id="GO:0016840">
    <property type="term" value="F:carbon-nitrogen lyase activity"/>
    <property type="evidence" value="ECO:0007669"/>
    <property type="project" value="UniProtKB-UniRule"/>
</dbReference>
<gene>
    <name evidence="9 12" type="primary">queE</name>
</gene>
<evidence type="ECO:0000256" key="6">
    <source>
        <dbReference type="ARBA" id="ARBA00023004"/>
    </source>
</evidence>
<feature type="binding site" evidence="9">
    <location>
        <position position="93"/>
    </location>
    <ligand>
        <name>substrate</name>
    </ligand>
</feature>
<evidence type="ECO:0000256" key="5">
    <source>
        <dbReference type="ARBA" id="ARBA00022842"/>
    </source>
</evidence>
<comment type="catalytic activity">
    <reaction evidence="9">
        <text>6-carboxy-5,6,7,8-tetrahydropterin + H(+) = 7-carboxy-7-carbaguanine + NH4(+)</text>
        <dbReference type="Rhea" id="RHEA:27974"/>
        <dbReference type="ChEBI" id="CHEBI:15378"/>
        <dbReference type="ChEBI" id="CHEBI:28938"/>
        <dbReference type="ChEBI" id="CHEBI:61032"/>
        <dbReference type="ChEBI" id="CHEBI:61036"/>
        <dbReference type="EC" id="4.3.99.3"/>
    </reaction>
</comment>
<comment type="function">
    <text evidence="9">Catalyzes the complex heterocyclic radical-mediated conversion of 6-carboxy-5,6,7,8-tetrahydropterin (CPH4) to 7-carboxy-7-deazaguanine (CDG), a step common to the biosynthetic pathways of all 7-deazapurine-containing compounds.</text>
</comment>
<dbReference type="Proteomes" id="UP000675920">
    <property type="component" value="Unplaced"/>
</dbReference>
<keyword evidence="6 9" id="KW-0408">Iron</keyword>
<protein>
    <recommendedName>
        <fullName evidence="9">7-carboxy-7-deazaguanine synthase</fullName>
        <shortName evidence="9">CDG synthase</shortName>
        <ecNumber evidence="9">4.3.99.3</ecNumber>
    </recommendedName>
    <alternativeName>
        <fullName evidence="9">Queuosine biosynthesis protein QueE</fullName>
    </alternativeName>
</protein>
<evidence type="ECO:0000256" key="2">
    <source>
        <dbReference type="ARBA" id="ARBA00022691"/>
    </source>
</evidence>
<keyword evidence="7 9" id="KW-0411">Iron-sulfur</keyword>
<comment type="cofactor">
    <cofactor evidence="9">
        <name>[4Fe-4S] cluster</name>
        <dbReference type="ChEBI" id="CHEBI:49883"/>
    </cofactor>
    <text evidence="9">Binds 1 [4Fe-4S] cluster. The cluster is coordinated with 3 cysteines and an exchangeable S-adenosyl-L-methionine.</text>
</comment>
<feature type="binding site" evidence="9">
    <location>
        <position position="95"/>
    </location>
    <ligand>
        <name>S-adenosyl-L-methionine</name>
        <dbReference type="ChEBI" id="CHEBI:59789"/>
    </ligand>
</feature>
<keyword evidence="8 9" id="KW-0456">Lyase</keyword>
<dbReference type="InterPro" id="IPR013785">
    <property type="entry name" value="Aldolase_TIM"/>
</dbReference>
<dbReference type="InterPro" id="IPR007197">
    <property type="entry name" value="rSAM"/>
</dbReference>
<dbReference type="EC" id="4.3.99.3" evidence="9"/>
<dbReference type="PANTHER" id="PTHR42836:SF1">
    <property type="entry name" value="7-CARBOXY-7-DEAZAGUANINE SYNTHASE"/>
    <property type="match status" value="1"/>
</dbReference>
<dbReference type="PIRSF" id="PIRSF000370">
    <property type="entry name" value="QueE"/>
    <property type="match status" value="1"/>
</dbReference>
<dbReference type="UniPathway" id="UPA00391"/>
<feature type="binding site" evidence="9">
    <location>
        <position position="49"/>
    </location>
    <ligand>
        <name>[4Fe-4S] cluster</name>
        <dbReference type="ChEBI" id="CHEBI:49883"/>
        <note>4Fe-4S-S-AdoMet</note>
    </ligand>
</feature>
<keyword evidence="1 9" id="KW-0004">4Fe-4S</keyword>
<comment type="pathway">
    <text evidence="9">Purine metabolism; 7-cyano-7-deazaguanine biosynthesis.</text>
</comment>
<evidence type="ECO:0000313" key="11">
    <source>
        <dbReference type="Proteomes" id="UP000675920"/>
    </source>
</evidence>
<proteinExistence type="inferred from homology"/>
<evidence type="ECO:0000256" key="7">
    <source>
        <dbReference type="ARBA" id="ARBA00023014"/>
    </source>
</evidence>
<dbReference type="SFLD" id="SFLDF00376">
    <property type="entry name" value="7-carboxy-7-deazaguanine_synth"/>
    <property type="match status" value="1"/>
</dbReference>
<dbReference type="InterPro" id="IPR024924">
    <property type="entry name" value="7-CO-7-deazaguanine_synth-like"/>
</dbReference>
<feature type="binding site" evidence="9">
    <location>
        <position position="27"/>
    </location>
    <ligand>
        <name>substrate</name>
    </ligand>
</feature>
<comment type="caution">
    <text evidence="9">Lacks conserved residue(s) required for the propagation of feature annotation.</text>
</comment>
<evidence type="ECO:0000256" key="3">
    <source>
        <dbReference type="ARBA" id="ARBA00022723"/>
    </source>
</evidence>
<keyword evidence="5 9" id="KW-0460">Magnesium</keyword>
<reference evidence="12" key="1">
    <citation type="submission" date="2025-08" db="UniProtKB">
        <authorList>
            <consortium name="RefSeq"/>
        </authorList>
    </citation>
    <scope>IDENTIFICATION</scope>
</reference>
<dbReference type="InterPro" id="IPR030977">
    <property type="entry name" value="QueE_Cx14CxxC"/>
</dbReference>